<evidence type="ECO:0000313" key="2">
    <source>
        <dbReference type="EMBL" id="RRK30237.1"/>
    </source>
</evidence>
<dbReference type="InterPro" id="IPR027417">
    <property type="entry name" value="P-loop_NTPase"/>
</dbReference>
<dbReference type="Gene3D" id="3.40.50.300">
    <property type="entry name" value="P-loop containing nucleotide triphosphate hydrolases"/>
    <property type="match status" value="1"/>
</dbReference>
<feature type="domain" description="AAA-ATPase-like" evidence="1">
    <location>
        <begin position="53"/>
        <end position="222"/>
    </location>
</feature>
<evidence type="ECO:0000259" key="1">
    <source>
        <dbReference type="Pfam" id="PF09820"/>
    </source>
</evidence>
<dbReference type="RefSeq" id="WP_125126085.1">
    <property type="nucleotide sequence ID" value="NZ_RHJS01000002.1"/>
</dbReference>
<dbReference type="SUPFAM" id="SSF52540">
    <property type="entry name" value="P-loop containing nucleoside triphosphate hydrolases"/>
    <property type="match status" value="1"/>
</dbReference>
<dbReference type="PANTHER" id="PTHR34825">
    <property type="entry name" value="CONSERVED PROTEIN, WITH A WEAK D-GALACTARATE DEHYDRATASE/ALTRONATE HYDROLASE DOMAIN"/>
    <property type="match status" value="1"/>
</dbReference>
<organism evidence="2 3">
    <name type="scientific">Schaedlerella arabinosiphila</name>
    <dbReference type="NCBI Taxonomy" id="2044587"/>
    <lineage>
        <taxon>Bacteria</taxon>
        <taxon>Bacillati</taxon>
        <taxon>Bacillota</taxon>
        <taxon>Clostridia</taxon>
        <taxon>Lachnospirales</taxon>
        <taxon>Lachnospiraceae</taxon>
        <taxon>Schaedlerella</taxon>
    </lineage>
</organism>
<dbReference type="InterPro" id="IPR018631">
    <property type="entry name" value="AAA-ATPase-like_dom"/>
</dbReference>
<proteinExistence type="predicted"/>
<comment type="caution">
    <text evidence="2">The sequence shown here is derived from an EMBL/GenBank/DDBJ whole genome shotgun (WGS) entry which is preliminary data.</text>
</comment>
<gene>
    <name evidence="2" type="ORF">EBB54_01735</name>
</gene>
<dbReference type="PANTHER" id="PTHR34825:SF1">
    <property type="entry name" value="AAA-ATPASE-LIKE DOMAIN-CONTAINING PROTEIN"/>
    <property type="match status" value="1"/>
</dbReference>
<dbReference type="AlphaFoldDB" id="A0A426DBS0"/>
<evidence type="ECO:0000313" key="3">
    <source>
        <dbReference type="Proteomes" id="UP000274920"/>
    </source>
</evidence>
<accession>A0A426DBS0</accession>
<reference evidence="2" key="1">
    <citation type="submission" date="2018-10" db="EMBL/GenBank/DDBJ databases">
        <title>Schaedlerella arabinophila gen. nov. sp. nov., isolated from the mouse intestinal tract and comparative analysis with the genome of the closely related altered Schaedler flora strain ASF502.</title>
        <authorList>
            <person name="Miyake S."/>
            <person name="Soh M."/>
            <person name="Seedorf H."/>
        </authorList>
    </citation>
    <scope>NUCLEOTIDE SEQUENCE [LARGE SCALE GENOMIC DNA]</scope>
    <source>
        <strain evidence="2">DSM 106076</strain>
    </source>
</reference>
<sequence length="398" mass="46518">MGIYLNGKKAYGLFQEDASLTYYVDKTDILEELVPILEQKKIRTDKTESDKGKSLKYICITRPRRFGKTVMANMIASYLGRGVDSSKEFDRLKVSQYEWYRKHLNQHNVIRISFNEMPRNCESFRQYITRIEDGLLTDLGKAYPDAEIEKDDAVWDALTKIYEYCDGEKFVFILDEWDFIYHQKFVSQEEKDAFTKFLSVLLKDQPYVEMVYMTGILPISKYSSGSELNMFFEFSMATMEKYSEYFGFTDEEVDALYQRYIRLEDKPKVSRDDLRLWYNGYQTMSGRRLYNPRSVVGALEYNQIGSYWTTSGPYDEIYYYVKNDTANMREDIALMMSGTPVPANVQEYASVSMDLKTKDEIFSAMVVYGFLSYLNGCVSIPNKELMDKFAEMMLLSAG</sequence>
<dbReference type="Pfam" id="PF09820">
    <property type="entry name" value="AAA-ATPase_like"/>
    <property type="match status" value="1"/>
</dbReference>
<protein>
    <recommendedName>
        <fullName evidence="1">AAA-ATPase-like domain-containing protein</fullName>
    </recommendedName>
</protein>
<keyword evidence="3" id="KW-1185">Reference proteome</keyword>
<dbReference type="Proteomes" id="UP000274920">
    <property type="component" value="Unassembled WGS sequence"/>
</dbReference>
<dbReference type="EMBL" id="RHJS01000002">
    <property type="protein sequence ID" value="RRK30237.1"/>
    <property type="molecule type" value="Genomic_DNA"/>
</dbReference>
<name>A0A426DBS0_9FIRM</name>